<dbReference type="SUPFAM" id="SSF52922">
    <property type="entry name" value="TK C-terminal domain-like"/>
    <property type="match status" value="1"/>
</dbReference>
<evidence type="ECO:0000313" key="5">
    <source>
        <dbReference type="EMBL" id="QAB15833.1"/>
    </source>
</evidence>
<gene>
    <name evidence="5" type="ORF">EPV75_09185</name>
</gene>
<dbReference type="Pfam" id="PF17147">
    <property type="entry name" value="PFOR_II"/>
    <property type="match status" value="1"/>
</dbReference>
<dbReference type="InterPro" id="IPR009014">
    <property type="entry name" value="Transketo_C/PFOR_II"/>
</dbReference>
<dbReference type="AlphaFoldDB" id="A0A410H4H9"/>
<dbReference type="InterPro" id="IPR002880">
    <property type="entry name" value="Pyrv_Fd/Flavodoxin_OxRdtase_N"/>
</dbReference>
<evidence type="ECO:0000256" key="1">
    <source>
        <dbReference type="ARBA" id="ARBA00023002"/>
    </source>
</evidence>
<dbReference type="SUPFAM" id="SSF52518">
    <property type="entry name" value="Thiamin diphosphate-binding fold (THDP-binding)"/>
    <property type="match status" value="1"/>
</dbReference>
<evidence type="ECO:0000259" key="3">
    <source>
        <dbReference type="Pfam" id="PF01855"/>
    </source>
</evidence>
<dbReference type="InterPro" id="IPR019752">
    <property type="entry name" value="Pyrv/ketoisovalerate_OxRed_cat"/>
</dbReference>
<feature type="domain" description="Pyruvate:ferredoxin oxidoreductase core" evidence="4">
    <location>
        <begin position="486"/>
        <end position="550"/>
    </location>
</feature>
<evidence type="ECO:0000259" key="2">
    <source>
        <dbReference type="Pfam" id="PF01558"/>
    </source>
</evidence>
<sequence>MSDNASSSSPPQASIEPRNTLAVSISGSGGTGAVTVGLILLDAVAKAGFYGVMNRSFGPQIRGGESAVMLHFSDRPIETLAEFSHLHLALDWLKFERFHDEIPLTSDSLVIYDNSREKPPGLVENTGATLIGVALQEAVRNLKGSRINMFALGILAQQIGLSLDTLEAALRKTLGKKGDEVVQQSLEAVKIGTTLVAETPYCRLPDWTPTDTPRWNISGNEACGLGALRGGLKLAAAYPITPATDIVEYLAPRIEQLGGNVLIAEDELAAMNMVIGGSFGGLPSMTATSGPGFALMTEAMGLAIASETPALVVTVMRGGPSTGIPTKSEQTDLNQVLYAFHGEAPHVVVAPLNVQEMVPISQWSLGLAEALQTLVVEVTDQHLGQCRAIIDPVPPQDFGLQRKTATPQEGAYRRYQLTEDAISPIAWPGMPDTQYTADGLEHTEVGVPSSMASDHSEQLAKRARKIAEFDYGDRWASLDLPPKTKTVVITWGSSYEAVRVAIDNLNADGANIGLIALRLLMPLQTDALQKHFKSKQVIVIEQNASGQLYHYLLSQNAIPVKAVSIAEAGPILFNPARVEHHLTACLENNQ</sequence>
<feature type="domain" description="Pyruvate flavodoxin/ferredoxin oxidoreductase pyrimidine binding" evidence="3">
    <location>
        <begin position="226"/>
        <end position="458"/>
    </location>
</feature>
<accession>A0A410H4H9</accession>
<evidence type="ECO:0000313" key="6">
    <source>
        <dbReference type="Proteomes" id="UP000285478"/>
    </source>
</evidence>
<dbReference type="RefSeq" id="WP_128385181.1">
    <property type="nucleotide sequence ID" value="NZ_CP035033.1"/>
</dbReference>
<dbReference type="KEGG" id="htr:EPV75_09185"/>
<keyword evidence="1" id="KW-0560">Oxidoreductase</keyword>
<dbReference type="CDD" id="cd07034">
    <property type="entry name" value="TPP_PYR_PFOR_IOR-alpha_like"/>
    <property type="match status" value="1"/>
</dbReference>
<dbReference type="Gene3D" id="3.40.50.920">
    <property type="match status" value="1"/>
</dbReference>
<dbReference type="PANTHER" id="PTHR32154:SF20">
    <property type="entry name" value="2-OXOGLUTARATE OXIDOREDUCTASE SUBUNIT KORA"/>
    <property type="match status" value="1"/>
</dbReference>
<dbReference type="InterPro" id="IPR002869">
    <property type="entry name" value="Pyrv_flavodox_OxRed_cen"/>
</dbReference>
<dbReference type="GO" id="GO:0016903">
    <property type="term" value="F:oxidoreductase activity, acting on the aldehyde or oxo group of donors"/>
    <property type="evidence" value="ECO:0007669"/>
    <property type="project" value="InterPro"/>
</dbReference>
<dbReference type="InterPro" id="IPR022367">
    <property type="entry name" value="2-oxoacid/accept_OxRdtase_asu"/>
</dbReference>
<dbReference type="Pfam" id="PF01855">
    <property type="entry name" value="POR_N"/>
    <property type="match status" value="1"/>
</dbReference>
<feature type="domain" description="Pyruvate/ketoisovalerate oxidoreductase catalytic" evidence="2">
    <location>
        <begin position="29"/>
        <end position="192"/>
    </location>
</feature>
<dbReference type="EMBL" id="CP035033">
    <property type="protein sequence ID" value="QAB15833.1"/>
    <property type="molecule type" value="Genomic_DNA"/>
</dbReference>
<dbReference type="Gene3D" id="3.40.920.10">
    <property type="entry name" value="Pyruvate-ferredoxin oxidoreductase, PFOR, domain III"/>
    <property type="match status" value="1"/>
</dbReference>
<keyword evidence="6" id="KW-1185">Reference proteome</keyword>
<dbReference type="SUPFAM" id="SSF53323">
    <property type="entry name" value="Pyruvate-ferredoxin oxidoreductase, PFOR, domain III"/>
    <property type="match status" value="1"/>
</dbReference>
<dbReference type="InterPro" id="IPR033412">
    <property type="entry name" value="PFOR_II"/>
</dbReference>
<dbReference type="Proteomes" id="UP000285478">
    <property type="component" value="Chromosome"/>
</dbReference>
<organism evidence="5 6">
    <name type="scientific">Hydrogenovibrio thermophilus</name>
    <dbReference type="NCBI Taxonomy" id="265883"/>
    <lineage>
        <taxon>Bacteria</taxon>
        <taxon>Pseudomonadati</taxon>
        <taxon>Pseudomonadota</taxon>
        <taxon>Gammaproteobacteria</taxon>
        <taxon>Thiotrichales</taxon>
        <taxon>Piscirickettsiaceae</taxon>
        <taxon>Hydrogenovibrio</taxon>
    </lineage>
</organism>
<dbReference type="GO" id="GO:0006979">
    <property type="term" value="P:response to oxidative stress"/>
    <property type="evidence" value="ECO:0007669"/>
    <property type="project" value="TreeGrafter"/>
</dbReference>
<protein>
    <submittedName>
        <fullName evidence="5">2-oxoacid:acceptor oxidoreductase subunit alpha</fullName>
    </submittedName>
</protein>
<name>A0A410H4H9_9GAMM</name>
<evidence type="ECO:0000259" key="4">
    <source>
        <dbReference type="Pfam" id="PF17147"/>
    </source>
</evidence>
<proteinExistence type="predicted"/>
<dbReference type="InterPro" id="IPR029061">
    <property type="entry name" value="THDP-binding"/>
</dbReference>
<reference evidence="5 6" key="1">
    <citation type="journal article" date="2018" name="Environ. Microbiol.">
        <title>Genomes of ubiquitous marine and hypersaline Hydrogenovibrio, Thiomicrorhabdus and Thiomicrospira spp. encode a diversity of mechanisms to sustain chemolithoautotrophy in heterogeneous environments.</title>
        <authorList>
            <person name="Scott K.M."/>
            <person name="Williams J."/>
            <person name="Porter C.M.B."/>
            <person name="Russel S."/>
            <person name="Harmer T.L."/>
            <person name="Paul J.H."/>
            <person name="Antonen K.M."/>
            <person name="Bridges M.K."/>
            <person name="Camper G.J."/>
            <person name="Campla C.K."/>
            <person name="Casella L.G."/>
            <person name="Chase E."/>
            <person name="Conrad J.W."/>
            <person name="Cruz M.C."/>
            <person name="Dunlap D.S."/>
            <person name="Duran L."/>
            <person name="Fahsbender E.M."/>
            <person name="Goldsmith D.B."/>
            <person name="Keeley R.F."/>
            <person name="Kondoff M.R."/>
            <person name="Kussy B.I."/>
            <person name="Lane M.K."/>
            <person name="Lawler S."/>
            <person name="Leigh B.A."/>
            <person name="Lewis C."/>
            <person name="Lostal L.M."/>
            <person name="Marking D."/>
            <person name="Mancera P.A."/>
            <person name="McClenthan E.C."/>
            <person name="McIntyre E.A."/>
            <person name="Mine J.A."/>
            <person name="Modi S."/>
            <person name="Moore B.D."/>
            <person name="Morgan W.A."/>
            <person name="Nelson K.M."/>
            <person name="Nguyen K.N."/>
            <person name="Ogburn N."/>
            <person name="Parrino D.G."/>
            <person name="Pedapudi A.D."/>
            <person name="Pelham R.P."/>
            <person name="Preece A.M."/>
            <person name="Rampersad E.A."/>
            <person name="Richardson J.C."/>
            <person name="Rodgers C.M."/>
            <person name="Schaffer B.L."/>
            <person name="Sheridan N.E."/>
            <person name="Solone M.R."/>
            <person name="Staley Z.R."/>
            <person name="Tabuchi M."/>
            <person name="Waide R.J."/>
            <person name="Wanjugi P.W."/>
            <person name="Young S."/>
            <person name="Clum A."/>
            <person name="Daum C."/>
            <person name="Huntemann M."/>
            <person name="Ivanova N."/>
            <person name="Kyrpides N."/>
            <person name="Mikhailova N."/>
            <person name="Palaniappan K."/>
            <person name="Pillay M."/>
            <person name="Reddy T.B.K."/>
            <person name="Shapiro N."/>
            <person name="Stamatis D."/>
            <person name="Varghese N."/>
            <person name="Woyke T."/>
            <person name="Boden R."/>
            <person name="Freyermuth S.K."/>
            <person name="Kerfeld C.A."/>
        </authorList>
    </citation>
    <scope>NUCLEOTIDE SEQUENCE [LARGE SCALE GENOMIC DNA]</scope>
    <source>
        <strain evidence="5 6">JR-2</strain>
    </source>
</reference>
<dbReference type="Gene3D" id="3.40.50.970">
    <property type="match status" value="1"/>
</dbReference>
<dbReference type="InterPro" id="IPR050722">
    <property type="entry name" value="Pyruvate:ferred/Flavod_OxRd"/>
</dbReference>
<dbReference type="NCBIfam" id="TIGR03710">
    <property type="entry name" value="OAFO_sf"/>
    <property type="match status" value="1"/>
</dbReference>
<dbReference type="PANTHER" id="PTHR32154">
    <property type="entry name" value="PYRUVATE-FLAVODOXIN OXIDOREDUCTASE-RELATED"/>
    <property type="match status" value="1"/>
</dbReference>
<dbReference type="Pfam" id="PF01558">
    <property type="entry name" value="POR"/>
    <property type="match status" value="1"/>
</dbReference>